<protein>
    <recommendedName>
        <fullName evidence="4 11">Pectinesterase</fullName>
        <ecNumber evidence="4 11">3.1.1.11</ecNumber>
    </recommendedName>
</protein>
<dbReference type="Gene3D" id="1.20.140.40">
    <property type="entry name" value="Invertase/pectin methylesterase inhibitor family protein"/>
    <property type="match status" value="1"/>
</dbReference>
<dbReference type="EC" id="3.1.1.11" evidence="4 11"/>
<name>A0A7J7ML64_9MAGN</name>
<sequence>MFFFLGQKRAAQSKMAYGDHSENSGRKKRILIISCSSLVLVAMVVAVAVSVNNNKDSSSDSSKAGQSTEIKASMKAINAICQPTDYRQTCVDSLSKAAGNDTDPKELIKVGFTVAMEQIKNAMKKSVVLQELEKDLRSKQALRNCHVLMDSAVSELYSSFDQLGQLDLSKVDELMTDLKVWLSAAITYQQTCMDGFENTTGNAGEKMRQALNTSSQITSNGLAIVTGFSTMLTTLEIPLFNRRLLTDDPPSWVRPDQRRHLLAATQGTIKADIVVAKDGSGAYRSINAALHHIPLNGTRQFVIYIKEGIYNEIVHINSSMTHVILIGDGPTKTKITGSKSFADGVPTFNTATVAVIGDGFIAKDIGFENTAGPGKHQAVALRVQSDASIFHNCHIDGYQASLYTHTKRQFYRDCVVSGTIDIIWGNALALFQNCKIVVRKPIDDQKCTVTAQARKDKREPTGIVLQGCTISADKALIPIKATNPSYLGRPAKEFSRTIIMNTVIDGFINENGWAPWFGTYGIDTCFYAEYANTGPGAVLTKRVEWKGIKTLTTDQVLEYTPAKFIGGDTWVKSSGVPYTSGMWTM</sequence>
<dbReference type="GO" id="GO:0004857">
    <property type="term" value="F:enzyme inhibitor activity"/>
    <property type="evidence" value="ECO:0007669"/>
    <property type="project" value="InterPro"/>
</dbReference>
<dbReference type="AlphaFoldDB" id="A0A7J7ML64"/>
<comment type="pathway">
    <text evidence="1 11">Glycan metabolism; pectin degradation; 2-dehydro-3-deoxy-D-gluconate from pectin: step 1/5.</text>
</comment>
<proteinExistence type="inferred from homology"/>
<dbReference type="GO" id="GO:0042545">
    <property type="term" value="P:cell wall modification"/>
    <property type="evidence" value="ECO:0007669"/>
    <property type="project" value="UniProtKB-UniRule"/>
</dbReference>
<evidence type="ECO:0000313" key="15">
    <source>
        <dbReference type="Proteomes" id="UP000541444"/>
    </source>
</evidence>
<evidence type="ECO:0000256" key="11">
    <source>
        <dbReference type="RuleBase" id="RU000589"/>
    </source>
</evidence>
<comment type="function">
    <text evidence="10 11">Acts in the modification of cell walls via demethylesterification of cell wall pectin.</text>
</comment>
<evidence type="ECO:0000256" key="9">
    <source>
        <dbReference type="ARBA" id="ARBA00047928"/>
    </source>
</evidence>
<dbReference type="Gene3D" id="2.160.20.10">
    <property type="entry name" value="Single-stranded right-handed beta-helix, Pectin lyase-like"/>
    <property type="match status" value="1"/>
</dbReference>
<evidence type="ECO:0000259" key="13">
    <source>
        <dbReference type="SMART" id="SM00856"/>
    </source>
</evidence>
<dbReference type="OrthoDB" id="2019149at2759"/>
<dbReference type="EMBL" id="JACGCM010001419">
    <property type="protein sequence ID" value="KAF6155544.1"/>
    <property type="molecule type" value="Genomic_DNA"/>
</dbReference>
<dbReference type="InterPro" id="IPR035513">
    <property type="entry name" value="Invertase/methylesterase_inhib"/>
</dbReference>
<dbReference type="SUPFAM" id="SSF101148">
    <property type="entry name" value="Plant invertase/pectin methylesterase inhibitor"/>
    <property type="match status" value="1"/>
</dbReference>
<keyword evidence="7" id="KW-1015">Disulfide bond</keyword>
<evidence type="ECO:0000313" key="14">
    <source>
        <dbReference type="EMBL" id="KAF6155544.1"/>
    </source>
</evidence>
<evidence type="ECO:0000256" key="5">
    <source>
        <dbReference type="ARBA" id="ARBA00022801"/>
    </source>
</evidence>
<dbReference type="GO" id="GO:0045490">
    <property type="term" value="P:pectin catabolic process"/>
    <property type="evidence" value="ECO:0007669"/>
    <property type="project" value="UniProtKB-UniRule"/>
</dbReference>
<evidence type="ECO:0000256" key="2">
    <source>
        <dbReference type="ARBA" id="ARBA00006027"/>
    </source>
</evidence>
<dbReference type="UniPathway" id="UPA00545">
    <property type="reaction ID" value="UER00823"/>
</dbReference>
<comment type="catalytic activity">
    <reaction evidence="9 11">
        <text>[(1-&gt;4)-alpha-D-galacturonosyl methyl ester](n) + n H2O = [(1-&gt;4)-alpha-D-galacturonosyl](n) + n methanol + n H(+)</text>
        <dbReference type="Rhea" id="RHEA:22380"/>
        <dbReference type="Rhea" id="RHEA-COMP:14570"/>
        <dbReference type="Rhea" id="RHEA-COMP:14573"/>
        <dbReference type="ChEBI" id="CHEBI:15377"/>
        <dbReference type="ChEBI" id="CHEBI:15378"/>
        <dbReference type="ChEBI" id="CHEBI:17790"/>
        <dbReference type="ChEBI" id="CHEBI:140522"/>
        <dbReference type="ChEBI" id="CHEBI:140523"/>
        <dbReference type="EC" id="3.1.1.11"/>
    </reaction>
</comment>
<accession>A0A7J7ML64</accession>
<comment type="similarity">
    <text evidence="3">In the C-terminal section; belongs to the pectinesterase family.</text>
</comment>
<keyword evidence="12" id="KW-0472">Membrane</keyword>
<dbReference type="InterPro" id="IPR011050">
    <property type="entry name" value="Pectin_lyase_fold/virulence"/>
</dbReference>
<evidence type="ECO:0000256" key="12">
    <source>
        <dbReference type="SAM" id="Phobius"/>
    </source>
</evidence>
<dbReference type="FunFam" id="2.160.20.10:FF:000001">
    <property type="entry name" value="Pectinesterase"/>
    <property type="match status" value="1"/>
</dbReference>
<dbReference type="PROSITE" id="PS00800">
    <property type="entry name" value="PECTINESTERASE_1"/>
    <property type="match status" value="1"/>
</dbReference>
<feature type="domain" description="Pectinesterase inhibitor" evidence="13">
    <location>
        <begin position="72"/>
        <end position="224"/>
    </location>
</feature>
<feature type="transmembrane region" description="Helical" evidence="12">
    <location>
        <begin position="30"/>
        <end position="51"/>
    </location>
</feature>
<dbReference type="Pfam" id="PF01095">
    <property type="entry name" value="Pectinesterase"/>
    <property type="match status" value="1"/>
</dbReference>
<keyword evidence="11" id="KW-0961">Cell wall biogenesis/degradation</keyword>
<evidence type="ECO:0000256" key="3">
    <source>
        <dbReference type="ARBA" id="ARBA00007786"/>
    </source>
</evidence>
<dbReference type="FunFam" id="1.20.140.40:FF:000001">
    <property type="entry name" value="Pectinesterase"/>
    <property type="match status" value="1"/>
</dbReference>
<dbReference type="InterPro" id="IPR018040">
    <property type="entry name" value="Pectinesterase_Tyr_AS"/>
</dbReference>
<dbReference type="CDD" id="cd15798">
    <property type="entry name" value="PMEI-like_3"/>
    <property type="match status" value="1"/>
</dbReference>
<keyword evidence="6 11" id="KW-0063">Aspartyl esterase</keyword>
<dbReference type="SMART" id="SM00856">
    <property type="entry name" value="PMEI"/>
    <property type="match status" value="1"/>
</dbReference>
<evidence type="ECO:0000256" key="8">
    <source>
        <dbReference type="ARBA" id="ARBA00023180"/>
    </source>
</evidence>
<keyword evidence="5 11" id="KW-0378">Hydrolase</keyword>
<dbReference type="GO" id="GO:0030599">
    <property type="term" value="F:pectinesterase activity"/>
    <property type="evidence" value="ECO:0007669"/>
    <property type="project" value="UniProtKB-UniRule"/>
</dbReference>
<keyword evidence="15" id="KW-1185">Reference proteome</keyword>
<comment type="similarity">
    <text evidence="2">In the N-terminal section; belongs to the PMEI family.</text>
</comment>
<keyword evidence="12" id="KW-0812">Transmembrane</keyword>
<dbReference type="SUPFAM" id="SSF51126">
    <property type="entry name" value="Pectin lyase-like"/>
    <property type="match status" value="1"/>
</dbReference>
<keyword evidence="12" id="KW-1133">Transmembrane helix</keyword>
<keyword evidence="11" id="KW-0134">Cell wall</keyword>
<comment type="subcellular location">
    <subcellularLocation>
        <location evidence="11">Secreted</location>
        <location evidence="11">Cell wall</location>
    </subcellularLocation>
</comment>
<keyword evidence="8" id="KW-0325">Glycoprotein</keyword>
<dbReference type="Pfam" id="PF04043">
    <property type="entry name" value="PMEI"/>
    <property type="match status" value="1"/>
</dbReference>
<dbReference type="InterPro" id="IPR000070">
    <property type="entry name" value="Pectinesterase_cat"/>
</dbReference>
<dbReference type="InterPro" id="IPR012334">
    <property type="entry name" value="Pectin_lyas_fold"/>
</dbReference>
<comment type="caution">
    <text evidence="14">The sequence shown here is derived from an EMBL/GenBank/DDBJ whole genome shotgun (WGS) entry which is preliminary data.</text>
</comment>
<evidence type="ECO:0000256" key="4">
    <source>
        <dbReference type="ARBA" id="ARBA00013229"/>
    </source>
</evidence>
<organism evidence="14 15">
    <name type="scientific">Kingdonia uniflora</name>
    <dbReference type="NCBI Taxonomy" id="39325"/>
    <lineage>
        <taxon>Eukaryota</taxon>
        <taxon>Viridiplantae</taxon>
        <taxon>Streptophyta</taxon>
        <taxon>Embryophyta</taxon>
        <taxon>Tracheophyta</taxon>
        <taxon>Spermatophyta</taxon>
        <taxon>Magnoliopsida</taxon>
        <taxon>Ranunculales</taxon>
        <taxon>Circaeasteraceae</taxon>
        <taxon>Kingdonia</taxon>
    </lineage>
</organism>
<evidence type="ECO:0000256" key="7">
    <source>
        <dbReference type="ARBA" id="ARBA00023157"/>
    </source>
</evidence>
<dbReference type="PANTHER" id="PTHR31707">
    <property type="entry name" value="PECTINESTERASE"/>
    <property type="match status" value="1"/>
</dbReference>
<evidence type="ECO:0000256" key="6">
    <source>
        <dbReference type="ARBA" id="ARBA00023085"/>
    </source>
</evidence>
<reference evidence="14 15" key="1">
    <citation type="journal article" date="2020" name="IScience">
        <title>Genome Sequencing of the Endangered Kingdonia uniflora (Circaeasteraceae, Ranunculales) Reveals Potential Mechanisms of Evolutionary Specialization.</title>
        <authorList>
            <person name="Sun Y."/>
            <person name="Deng T."/>
            <person name="Zhang A."/>
            <person name="Moore M.J."/>
            <person name="Landis J.B."/>
            <person name="Lin N."/>
            <person name="Zhang H."/>
            <person name="Zhang X."/>
            <person name="Huang J."/>
            <person name="Zhang X."/>
            <person name="Sun H."/>
            <person name="Wang H."/>
        </authorList>
    </citation>
    <scope>NUCLEOTIDE SEQUENCE [LARGE SCALE GENOMIC DNA]</scope>
    <source>
        <strain evidence="14">TB1705</strain>
        <tissue evidence="14">Leaf</tissue>
    </source>
</reference>
<dbReference type="Proteomes" id="UP000541444">
    <property type="component" value="Unassembled WGS sequence"/>
</dbReference>
<keyword evidence="11" id="KW-0964">Secreted</keyword>
<dbReference type="NCBIfam" id="TIGR01614">
    <property type="entry name" value="PME_inhib"/>
    <property type="match status" value="1"/>
</dbReference>
<evidence type="ECO:0000256" key="10">
    <source>
        <dbReference type="ARBA" id="ARBA00057335"/>
    </source>
</evidence>
<evidence type="ECO:0000256" key="1">
    <source>
        <dbReference type="ARBA" id="ARBA00005184"/>
    </source>
</evidence>
<dbReference type="InterPro" id="IPR006501">
    <property type="entry name" value="Pectinesterase_inhib_dom"/>
</dbReference>
<gene>
    <name evidence="14" type="ORF">GIB67_004538</name>
</gene>